<evidence type="ECO:0000259" key="7">
    <source>
        <dbReference type="SMART" id="SM01166"/>
    </source>
</evidence>
<dbReference type="PANTHER" id="PTHR10856">
    <property type="entry name" value="CORONIN"/>
    <property type="match status" value="1"/>
</dbReference>
<evidence type="ECO:0000256" key="2">
    <source>
        <dbReference type="ARBA" id="ARBA00022737"/>
    </source>
</evidence>
<dbReference type="InterPro" id="IPR015943">
    <property type="entry name" value="WD40/YVTN_repeat-like_dom_sf"/>
</dbReference>
<dbReference type="Pfam" id="PF08953">
    <property type="entry name" value="DUF1899"/>
    <property type="match status" value="1"/>
</dbReference>
<dbReference type="Pfam" id="PF00400">
    <property type="entry name" value="WD40"/>
    <property type="match status" value="2"/>
</dbReference>
<dbReference type="GO" id="GO:0007015">
    <property type="term" value="P:actin filament organization"/>
    <property type="evidence" value="ECO:0007669"/>
    <property type="project" value="TreeGrafter"/>
</dbReference>
<keyword evidence="2 5" id="KW-0677">Repeat</keyword>
<evidence type="ECO:0000256" key="3">
    <source>
        <dbReference type="ARBA" id="ARBA00023054"/>
    </source>
</evidence>
<dbReference type="PROSITE" id="PS50082">
    <property type="entry name" value="WD_REPEATS_2"/>
    <property type="match status" value="2"/>
</dbReference>
<evidence type="ECO:0000256" key="4">
    <source>
        <dbReference type="PROSITE-ProRule" id="PRU00221"/>
    </source>
</evidence>
<evidence type="ECO:0000256" key="1">
    <source>
        <dbReference type="ARBA" id="ARBA00022574"/>
    </source>
</evidence>
<feature type="repeat" description="WD" evidence="4">
    <location>
        <begin position="77"/>
        <end position="119"/>
    </location>
</feature>
<dbReference type="InterPro" id="IPR015505">
    <property type="entry name" value="Coronin"/>
</dbReference>
<dbReference type="InterPro" id="IPR001680">
    <property type="entry name" value="WD40_rpt"/>
</dbReference>
<dbReference type="Pfam" id="PF16300">
    <property type="entry name" value="WD40_4"/>
    <property type="match status" value="1"/>
</dbReference>
<accession>A0A6M2DW40</accession>
<evidence type="ECO:0000256" key="6">
    <source>
        <dbReference type="SAM" id="Coils"/>
    </source>
</evidence>
<dbReference type="AlphaFoldDB" id="A0A6M2DW40"/>
<protein>
    <recommendedName>
        <fullName evidence="5">Coronin</fullName>
    </recommendedName>
</protein>
<dbReference type="SUPFAM" id="SSF50978">
    <property type="entry name" value="WD40 repeat-like"/>
    <property type="match status" value="1"/>
</dbReference>
<dbReference type="InterPro" id="IPR015048">
    <property type="entry name" value="DUF1899"/>
</dbReference>
<evidence type="ECO:0000313" key="8">
    <source>
        <dbReference type="EMBL" id="NOV49291.1"/>
    </source>
</evidence>
<dbReference type="SMART" id="SM00320">
    <property type="entry name" value="WD40"/>
    <property type="match status" value="3"/>
</dbReference>
<dbReference type="PANTHER" id="PTHR10856:SF0">
    <property type="entry name" value="CORONIN"/>
    <property type="match status" value="1"/>
</dbReference>
<dbReference type="InterPro" id="IPR019775">
    <property type="entry name" value="WD40_repeat_CS"/>
</dbReference>
<feature type="domain" description="DUF1899" evidence="7">
    <location>
        <begin position="4"/>
        <end position="68"/>
    </location>
</feature>
<dbReference type="Gene3D" id="2.130.10.10">
    <property type="entry name" value="YVTN repeat-like/Quinoprotein amine dehydrogenase"/>
    <property type="match status" value="1"/>
</dbReference>
<feature type="repeat" description="WD" evidence="4">
    <location>
        <begin position="127"/>
        <end position="169"/>
    </location>
</feature>
<evidence type="ECO:0000256" key="5">
    <source>
        <dbReference type="RuleBase" id="RU280818"/>
    </source>
</evidence>
<keyword evidence="1 4" id="KW-0853">WD repeat</keyword>
<dbReference type="PROSITE" id="PS00678">
    <property type="entry name" value="WD_REPEATS_1"/>
    <property type="match status" value="1"/>
</dbReference>
<dbReference type="SMART" id="SM01166">
    <property type="entry name" value="DUF1899"/>
    <property type="match status" value="1"/>
</dbReference>
<dbReference type="PROSITE" id="PS50294">
    <property type="entry name" value="WD_REPEATS_REGION"/>
    <property type="match status" value="2"/>
</dbReference>
<dbReference type="SMART" id="SM01167">
    <property type="entry name" value="DUF1900"/>
    <property type="match status" value="1"/>
</dbReference>
<reference evidence="8" key="1">
    <citation type="submission" date="2020-03" db="EMBL/GenBank/DDBJ databases">
        <title>Transcriptomic Profiling of the Digestive Tract of the Rat Flea, Xenopsylla cheopis, Following Blood Feeding and Infection with Yersinia pestis.</title>
        <authorList>
            <person name="Bland D.M."/>
            <person name="Martens C.A."/>
            <person name="Virtaneva K."/>
            <person name="Kanakabandi K."/>
            <person name="Long D."/>
            <person name="Rosenke R."/>
            <person name="Saturday G.A."/>
            <person name="Hoyt F.H."/>
            <person name="Bruno D.P."/>
            <person name="Ribeiro J.M.C."/>
            <person name="Hinnebusch J."/>
        </authorList>
    </citation>
    <scope>NUCLEOTIDE SEQUENCE</scope>
</reference>
<dbReference type="FunFam" id="2.130.10.10:FF:000003">
    <property type="entry name" value="Coronin"/>
    <property type="match status" value="1"/>
</dbReference>
<comment type="similarity">
    <text evidence="5">Belongs to the WD repeat coronin family.</text>
</comment>
<dbReference type="EMBL" id="GIIL01005565">
    <property type="protein sequence ID" value="NOV49291.1"/>
    <property type="molecule type" value="Transcribed_RNA"/>
</dbReference>
<dbReference type="InterPro" id="IPR036322">
    <property type="entry name" value="WD40_repeat_dom_sf"/>
</dbReference>
<keyword evidence="3 6" id="KW-0175">Coiled coil</keyword>
<organism evidence="8">
    <name type="scientific">Xenopsylla cheopis</name>
    <name type="common">Oriental rat flea</name>
    <name type="synonym">Pulex cheopis</name>
    <dbReference type="NCBI Taxonomy" id="163159"/>
    <lineage>
        <taxon>Eukaryota</taxon>
        <taxon>Metazoa</taxon>
        <taxon>Ecdysozoa</taxon>
        <taxon>Arthropoda</taxon>
        <taxon>Hexapoda</taxon>
        <taxon>Insecta</taxon>
        <taxon>Pterygota</taxon>
        <taxon>Neoptera</taxon>
        <taxon>Endopterygota</taxon>
        <taxon>Siphonaptera</taxon>
        <taxon>Pulicidae</taxon>
        <taxon>Xenopsyllinae</taxon>
        <taxon>Xenopsylla</taxon>
    </lineage>
</organism>
<dbReference type="GO" id="GO:0051015">
    <property type="term" value="F:actin filament binding"/>
    <property type="evidence" value="ECO:0007669"/>
    <property type="project" value="TreeGrafter"/>
</dbReference>
<feature type="coiled-coil region" evidence="6">
    <location>
        <begin position="443"/>
        <end position="477"/>
    </location>
</feature>
<name>A0A6M2DW40_XENCH</name>
<proteinExistence type="inferred from homology"/>
<sequence>MSFRVVRSSKFRHVYGQALKREQCYDNIRVSKSSWDSTFCAVNPKFLAIIVESAGGGAFIVLPHGKVGRIAADHALVGGHKGPVLDIAWCPHNDNVIASGSEDCVVKVWQIPDGGLSRTITEPVVDLLYHQRRVGLVLWHPTAQNVLLTAGSDNQVAIWNVGTGEILFHIDCHPDVVYSACWNWDGSKLLTTCKDKKIRLIDPRTGEVESEAICHEGSKATRAIFLRHGLVFTTGFSKSSERQYSLRAPDALSEPIVMVELDTSNGVMFPLYDPDTSLIFLCGKGDSVIRYFEVTPEPPFVHYINTFQTPDPQRGIGMMPKRGCDVTTCEIAKFYRLNNSGFCQVISMTVPRKSELFQEDLYPDTLADEAALSAEEWVDGKDAEPNLISLKGGYVSQQSNTQLTVTKKPNVLDKIPPSGAKASTITSIGAQPANTSIVSEKAMQEFAEEIRKLKAVIVKHENRIRALEAQVKGSSDNDVCSVTSSGDKKTLDSNIDMQNMATDEV</sequence>